<proteinExistence type="predicted"/>
<keyword evidence="2" id="KW-1185">Reference proteome</keyword>
<dbReference type="Proteomes" id="UP000673552">
    <property type="component" value="Unassembled WGS sequence"/>
</dbReference>
<organism evidence="1 2">
    <name type="scientific">Leishmania martiniquensis</name>
    <dbReference type="NCBI Taxonomy" id="1580590"/>
    <lineage>
        <taxon>Eukaryota</taxon>
        <taxon>Discoba</taxon>
        <taxon>Euglenozoa</taxon>
        <taxon>Kinetoplastea</taxon>
        <taxon>Metakinetoplastina</taxon>
        <taxon>Trypanosomatida</taxon>
        <taxon>Trypanosomatidae</taxon>
        <taxon>Leishmaniinae</taxon>
        <taxon>Leishmania</taxon>
    </lineage>
</organism>
<evidence type="ECO:0008006" key="3">
    <source>
        <dbReference type="Google" id="ProtNLM"/>
    </source>
</evidence>
<evidence type="ECO:0000313" key="2">
    <source>
        <dbReference type="Proteomes" id="UP000673552"/>
    </source>
</evidence>
<gene>
    <name evidence="1" type="ORF">LSCM1_05065</name>
</gene>
<dbReference type="KEGG" id="lmat:92515054"/>
<reference evidence="2" key="1">
    <citation type="journal article" date="2021" name="Microbiol. Resour. Announc.">
        <title>LGAAP: Leishmaniinae Genome Assembly and Annotation Pipeline.</title>
        <authorList>
            <person name="Almutairi H."/>
            <person name="Urbaniak M.D."/>
            <person name="Bates M.D."/>
            <person name="Jariyapan N."/>
            <person name="Kwakye-Nuako G."/>
            <person name="Thomaz-Soccol V."/>
            <person name="Al-Salem W.S."/>
            <person name="Dillon R.J."/>
            <person name="Bates P.A."/>
            <person name="Gatherer D."/>
        </authorList>
    </citation>
    <scope>NUCLEOTIDE SEQUENCE [LARGE SCALE GENOMIC DNA]</scope>
</reference>
<comment type="caution">
    <text evidence="1">The sequence shown here is derived from an EMBL/GenBank/DDBJ whole genome shotgun (WGS) entry which is preliminary data.</text>
</comment>
<sequence length="364" mass="39311">MAATVKRQLSGCGWRLSRGACAPPAGSLHWGGLSHTTAGAASSAAGARAVVPPASSRGFASPSSLLLCPRRFLWNPFASGATNSVSAAHNTEKQRNAERHEQLAGNAPHSADLEQLSDACLDLLKACSGNAVGSPVPDTLDELARDRILILVRVLLHEHHRPPAEQFDLVYAALCLPAVQRRRQVQRCLFVVLRSVVPEALYRVFESVDLVVAQADERSLRQRDVLRTFTHAQLGELQVPGGLAAEEVLSVYAEDMKAMFPALVSCPAWQVMERDAVTIALKAKLFALLGHLCAEFDEDKTGKVRLADLRSTAERALGKEQASRLLHGAQADKDGMIAYAQLAALLTRPPQRKSVTAEREGERG</sequence>
<reference evidence="2" key="2">
    <citation type="journal article" date="2021" name="Sci. Data">
        <title>Chromosome-scale genome sequencing, assembly and annotation of six genomes from subfamily Leishmaniinae.</title>
        <authorList>
            <person name="Almutairi H."/>
            <person name="Urbaniak M.D."/>
            <person name="Bates M.D."/>
            <person name="Jariyapan N."/>
            <person name="Kwakye-Nuako G."/>
            <person name="Thomaz Soccol V."/>
            <person name="Al-Salem W.S."/>
            <person name="Dillon R.J."/>
            <person name="Bates P.A."/>
            <person name="Gatherer D."/>
        </authorList>
    </citation>
    <scope>NUCLEOTIDE SEQUENCE [LARGE SCALE GENOMIC DNA]</scope>
</reference>
<dbReference type="EMBL" id="JAFEUZ010000024">
    <property type="protein sequence ID" value="KAG5477767.1"/>
    <property type="molecule type" value="Genomic_DNA"/>
</dbReference>
<accession>A0A836H1J4</accession>
<dbReference type="RefSeq" id="XP_067178405.1">
    <property type="nucleotide sequence ID" value="XM_067322542.1"/>
</dbReference>
<dbReference type="AlphaFoldDB" id="A0A836H1J4"/>
<evidence type="ECO:0000313" key="1">
    <source>
        <dbReference type="EMBL" id="KAG5477767.1"/>
    </source>
</evidence>
<protein>
    <recommendedName>
        <fullName evidence="3">EF-hand domain-containing protein</fullName>
    </recommendedName>
</protein>
<dbReference type="GeneID" id="92515054"/>
<name>A0A836H1J4_9TRYP</name>
<dbReference type="OrthoDB" id="271478at2759"/>